<evidence type="ECO:0000256" key="3">
    <source>
        <dbReference type="ARBA" id="ARBA00022448"/>
    </source>
</evidence>
<dbReference type="InterPro" id="IPR014041">
    <property type="entry name" value="ESCRT-II_cplx_Vps25-sub_N"/>
</dbReference>
<keyword evidence="3" id="KW-0813">Transport</keyword>
<dbReference type="Pfam" id="PF05871">
    <property type="entry name" value="ESCRT-II"/>
    <property type="match status" value="1"/>
</dbReference>
<gene>
    <name evidence="7" type="primary">LOC100368519</name>
</gene>
<dbReference type="RefSeq" id="XP_002733784.2">
    <property type="nucleotide sequence ID" value="XM_002733738.2"/>
</dbReference>
<dbReference type="InterPro" id="IPR008570">
    <property type="entry name" value="ESCRT-II_cplx_Vps25-sub"/>
</dbReference>
<accession>A0ABM0GND9</accession>
<keyword evidence="4" id="KW-0653">Protein transport</keyword>
<evidence type="ECO:0000256" key="4">
    <source>
        <dbReference type="ARBA" id="ARBA00022927"/>
    </source>
</evidence>
<name>A0ABM0GND9_SACKO</name>
<evidence type="ECO:0000313" key="6">
    <source>
        <dbReference type="Proteomes" id="UP000694865"/>
    </source>
</evidence>
<dbReference type="Gene3D" id="1.10.10.10">
    <property type="entry name" value="Winged helix-like DNA-binding domain superfamily/Winged helix DNA-binding domain"/>
    <property type="match status" value="1"/>
</dbReference>
<evidence type="ECO:0000313" key="7">
    <source>
        <dbReference type="RefSeq" id="XP_002733784.2"/>
    </source>
</evidence>
<dbReference type="InterPro" id="IPR036390">
    <property type="entry name" value="WH_DNA-bd_sf"/>
</dbReference>
<organism evidence="6 7">
    <name type="scientific">Saccoglossus kowalevskii</name>
    <name type="common">Acorn worm</name>
    <dbReference type="NCBI Taxonomy" id="10224"/>
    <lineage>
        <taxon>Eukaryota</taxon>
        <taxon>Metazoa</taxon>
        <taxon>Hemichordata</taxon>
        <taxon>Enteropneusta</taxon>
        <taxon>Harrimaniidae</taxon>
        <taxon>Saccoglossus</taxon>
    </lineage>
</organism>
<reference evidence="7" key="1">
    <citation type="submission" date="2025-08" db="UniProtKB">
        <authorList>
            <consortium name="RefSeq"/>
        </authorList>
    </citation>
    <scope>IDENTIFICATION</scope>
    <source>
        <tissue evidence="7">Testes</tissue>
    </source>
</reference>
<dbReference type="PANTHER" id="PTHR13149">
    <property type="entry name" value="VACUOLAR PROTEIN SORTING-ASSOCIATED PROTEIN VPS25"/>
    <property type="match status" value="1"/>
</dbReference>
<dbReference type="SUPFAM" id="SSF46785">
    <property type="entry name" value="Winged helix' DNA-binding domain"/>
    <property type="match status" value="2"/>
</dbReference>
<comment type="similarity">
    <text evidence="1">Belongs to the VPS25 family.</text>
</comment>
<dbReference type="InterPro" id="IPR036388">
    <property type="entry name" value="WH-like_DNA-bd_sf"/>
</dbReference>
<dbReference type="GeneID" id="100368519"/>
<sequence>MSIKIVKLFLRSFSVLFLRNKITKTSLKVTHHQACADESSQMAAPSDFEWPWQYNFPPFFTLQPNLETRQTQLEAWCSLVLSYHKHYKIFSLDVTEVQSSPLFSNSKINRKLPLDALYIVLEELRKKGNLEWLDKNRKRCLIMWRTPEEWGSLIYQWASSNSLLNSVCTLYELVSGDDTVKEEFHDLDGTLLRRALKTLQVQMKAEIIVFDGNEGVKFF</sequence>
<evidence type="ECO:0000256" key="2">
    <source>
        <dbReference type="ARBA" id="ARBA00017934"/>
    </source>
</evidence>
<dbReference type="Gene3D" id="1.10.10.570">
    <property type="entry name" value="Winged helix' DNA-binding domain. Chain C. Domain 1"/>
    <property type="match status" value="1"/>
</dbReference>
<dbReference type="Proteomes" id="UP000694865">
    <property type="component" value="Unplaced"/>
</dbReference>
<proteinExistence type="inferred from homology"/>
<dbReference type="PANTHER" id="PTHR13149:SF0">
    <property type="entry name" value="VACUOLAR PROTEIN-SORTING-ASSOCIATED PROTEIN 25"/>
    <property type="match status" value="1"/>
</dbReference>
<keyword evidence="6" id="KW-1185">Reference proteome</keyword>
<evidence type="ECO:0000256" key="1">
    <source>
        <dbReference type="ARBA" id="ARBA00009674"/>
    </source>
</evidence>
<evidence type="ECO:0000256" key="5">
    <source>
        <dbReference type="ARBA" id="ARBA00030094"/>
    </source>
</evidence>
<protein>
    <recommendedName>
        <fullName evidence="2">Vacuolar protein-sorting-associated protein 25</fullName>
    </recommendedName>
    <alternativeName>
        <fullName evidence="5">ESCRT-II complex subunit VPS25</fullName>
    </alternativeName>
</protein>